<evidence type="ECO:0000313" key="3">
    <source>
        <dbReference type="Proteomes" id="UP000059680"/>
    </source>
</evidence>
<evidence type="ECO:0000313" key="2">
    <source>
        <dbReference type="EMBL" id="BAT03120.1"/>
    </source>
</evidence>
<reference evidence="3" key="1">
    <citation type="journal article" date="2005" name="Nature">
        <title>The map-based sequence of the rice genome.</title>
        <authorList>
            <consortium name="International rice genome sequencing project (IRGSP)"/>
            <person name="Matsumoto T."/>
            <person name="Wu J."/>
            <person name="Kanamori H."/>
            <person name="Katayose Y."/>
            <person name="Fujisawa M."/>
            <person name="Namiki N."/>
            <person name="Mizuno H."/>
            <person name="Yamamoto K."/>
            <person name="Antonio B.A."/>
            <person name="Baba T."/>
            <person name="Sakata K."/>
            <person name="Nagamura Y."/>
            <person name="Aoki H."/>
            <person name="Arikawa K."/>
            <person name="Arita K."/>
            <person name="Bito T."/>
            <person name="Chiden Y."/>
            <person name="Fujitsuka N."/>
            <person name="Fukunaka R."/>
            <person name="Hamada M."/>
            <person name="Harada C."/>
            <person name="Hayashi A."/>
            <person name="Hijishita S."/>
            <person name="Honda M."/>
            <person name="Hosokawa S."/>
            <person name="Ichikawa Y."/>
            <person name="Idonuma A."/>
            <person name="Iijima M."/>
            <person name="Ikeda M."/>
            <person name="Ikeno M."/>
            <person name="Ito K."/>
            <person name="Ito S."/>
            <person name="Ito T."/>
            <person name="Ito Y."/>
            <person name="Ito Y."/>
            <person name="Iwabuchi A."/>
            <person name="Kamiya K."/>
            <person name="Karasawa W."/>
            <person name="Kurita K."/>
            <person name="Katagiri S."/>
            <person name="Kikuta A."/>
            <person name="Kobayashi H."/>
            <person name="Kobayashi N."/>
            <person name="Machita K."/>
            <person name="Maehara T."/>
            <person name="Masukawa M."/>
            <person name="Mizubayashi T."/>
            <person name="Mukai Y."/>
            <person name="Nagasaki H."/>
            <person name="Nagata Y."/>
            <person name="Naito S."/>
            <person name="Nakashima M."/>
            <person name="Nakama Y."/>
            <person name="Nakamichi Y."/>
            <person name="Nakamura M."/>
            <person name="Meguro A."/>
            <person name="Negishi M."/>
            <person name="Ohta I."/>
            <person name="Ohta T."/>
            <person name="Okamoto M."/>
            <person name="Ono N."/>
            <person name="Saji S."/>
            <person name="Sakaguchi M."/>
            <person name="Sakai K."/>
            <person name="Shibata M."/>
            <person name="Shimokawa T."/>
            <person name="Song J."/>
            <person name="Takazaki Y."/>
            <person name="Terasawa K."/>
            <person name="Tsugane M."/>
            <person name="Tsuji K."/>
            <person name="Ueda S."/>
            <person name="Waki K."/>
            <person name="Yamagata H."/>
            <person name="Yamamoto M."/>
            <person name="Yamamoto S."/>
            <person name="Yamane H."/>
            <person name="Yoshiki S."/>
            <person name="Yoshihara R."/>
            <person name="Yukawa K."/>
            <person name="Zhong H."/>
            <person name="Yano M."/>
            <person name="Yuan Q."/>
            <person name="Ouyang S."/>
            <person name="Liu J."/>
            <person name="Jones K.M."/>
            <person name="Gansberger K."/>
            <person name="Moffat K."/>
            <person name="Hill J."/>
            <person name="Bera J."/>
            <person name="Fadrosh D."/>
            <person name="Jin S."/>
            <person name="Johri S."/>
            <person name="Kim M."/>
            <person name="Overton L."/>
            <person name="Reardon M."/>
            <person name="Tsitrin T."/>
            <person name="Vuong H."/>
            <person name="Weaver B."/>
            <person name="Ciecko A."/>
            <person name="Tallon L."/>
            <person name="Jackson J."/>
            <person name="Pai G."/>
            <person name="Aken S.V."/>
            <person name="Utterback T."/>
            <person name="Reidmuller S."/>
            <person name="Feldblyum T."/>
            <person name="Hsiao J."/>
            <person name="Zismann V."/>
            <person name="Iobst S."/>
            <person name="de Vazeille A.R."/>
            <person name="Buell C.R."/>
            <person name="Ying K."/>
            <person name="Li Y."/>
            <person name="Lu T."/>
            <person name="Huang Y."/>
            <person name="Zhao Q."/>
            <person name="Feng Q."/>
            <person name="Zhang L."/>
            <person name="Zhu J."/>
            <person name="Weng Q."/>
            <person name="Mu J."/>
            <person name="Lu Y."/>
            <person name="Fan D."/>
            <person name="Liu Y."/>
            <person name="Guan J."/>
            <person name="Zhang Y."/>
            <person name="Yu S."/>
            <person name="Liu X."/>
            <person name="Zhang Y."/>
            <person name="Hong G."/>
            <person name="Han B."/>
            <person name="Choisne N."/>
            <person name="Demange N."/>
            <person name="Orjeda G."/>
            <person name="Samain S."/>
            <person name="Cattolico L."/>
            <person name="Pelletier E."/>
            <person name="Couloux A."/>
            <person name="Segurens B."/>
            <person name="Wincker P."/>
            <person name="D'Hont A."/>
            <person name="Scarpelli C."/>
            <person name="Weissenbach J."/>
            <person name="Salanoubat M."/>
            <person name="Quetier F."/>
            <person name="Yu Y."/>
            <person name="Kim H.R."/>
            <person name="Rambo T."/>
            <person name="Currie J."/>
            <person name="Collura K."/>
            <person name="Luo M."/>
            <person name="Yang T."/>
            <person name="Ammiraju J.S.S."/>
            <person name="Engler F."/>
            <person name="Soderlund C."/>
            <person name="Wing R.A."/>
            <person name="Palmer L.E."/>
            <person name="de la Bastide M."/>
            <person name="Spiegel L."/>
            <person name="Nascimento L."/>
            <person name="Zutavern T."/>
            <person name="O'Shaughnessy A."/>
            <person name="Dike S."/>
            <person name="Dedhia N."/>
            <person name="Preston R."/>
            <person name="Balija V."/>
            <person name="McCombie W.R."/>
            <person name="Chow T."/>
            <person name="Chen H."/>
            <person name="Chung M."/>
            <person name="Chen C."/>
            <person name="Shaw J."/>
            <person name="Wu H."/>
            <person name="Hsiao K."/>
            <person name="Chao Y."/>
            <person name="Chu M."/>
            <person name="Cheng C."/>
            <person name="Hour A."/>
            <person name="Lee P."/>
            <person name="Lin S."/>
            <person name="Lin Y."/>
            <person name="Liou J."/>
            <person name="Liu S."/>
            <person name="Hsing Y."/>
            <person name="Raghuvanshi S."/>
            <person name="Mohanty A."/>
            <person name="Bharti A.K."/>
            <person name="Gaur A."/>
            <person name="Gupta V."/>
            <person name="Kumar D."/>
            <person name="Ravi V."/>
            <person name="Vij S."/>
            <person name="Kapur A."/>
            <person name="Khurana P."/>
            <person name="Khurana P."/>
            <person name="Khurana J.P."/>
            <person name="Tyagi A.K."/>
            <person name="Gaikwad K."/>
            <person name="Singh A."/>
            <person name="Dalal V."/>
            <person name="Srivastava S."/>
            <person name="Dixit A."/>
            <person name="Pal A.K."/>
            <person name="Ghazi I.A."/>
            <person name="Yadav M."/>
            <person name="Pandit A."/>
            <person name="Bhargava A."/>
            <person name="Sureshbabu K."/>
            <person name="Batra K."/>
            <person name="Sharma T.R."/>
            <person name="Mohapatra T."/>
            <person name="Singh N.K."/>
            <person name="Messing J."/>
            <person name="Nelson A.B."/>
            <person name="Fuks G."/>
            <person name="Kavchok S."/>
            <person name="Keizer G."/>
            <person name="Linton E."/>
            <person name="Llaca V."/>
            <person name="Song R."/>
            <person name="Tanyolac B."/>
            <person name="Young S."/>
            <person name="Ho-Il K."/>
            <person name="Hahn J.H."/>
            <person name="Sangsakoo G."/>
            <person name="Vanavichit A."/>
            <person name="de Mattos Luiz.A.T."/>
            <person name="Zimmer P.D."/>
            <person name="Malone G."/>
            <person name="Dellagostin O."/>
            <person name="de Oliveira A.C."/>
            <person name="Bevan M."/>
            <person name="Bancroft I."/>
            <person name="Minx P."/>
            <person name="Cordum H."/>
            <person name="Wilson R."/>
            <person name="Cheng Z."/>
            <person name="Jin W."/>
            <person name="Jiang J."/>
            <person name="Leong S.A."/>
            <person name="Iwama H."/>
            <person name="Gojobori T."/>
            <person name="Itoh T."/>
            <person name="Niimura Y."/>
            <person name="Fujii Y."/>
            <person name="Habara T."/>
            <person name="Sakai H."/>
            <person name="Sato Y."/>
            <person name="Wilson G."/>
            <person name="Kumar K."/>
            <person name="McCouch S."/>
            <person name="Juretic N."/>
            <person name="Hoen D."/>
            <person name="Wright S."/>
            <person name="Bruskiewich R."/>
            <person name="Bureau T."/>
            <person name="Miyao A."/>
            <person name="Hirochika H."/>
            <person name="Nishikawa T."/>
            <person name="Kadowaki K."/>
            <person name="Sugiura M."/>
            <person name="Burr B."/>
            <person name="Sasaki T."/>
        </authorList>
    </citation>
    <scope>NUCLEOTIDE SEQUENCE [LARGE SCALE GENOMIC DNA]</scope>
    <source>
        <strain evidence="3">cv. Nipponbare</strain>
    </source>
</reference>
<evidence type="ECO:0000256" key="1">
    <source>
        <dbReference type="SAM" id="MobiDB-lite"/>
    </source>
</evidence>
<gene>
    <name evidence="2" type="ordered locus">Os07g0668000</name>
    <name evidence="2" type="ORF">OSNPB_070668000</name>
</gene>
<proteinExistence type="predicted"/>
<dbReference type="STRING" id="39947.A0A0P0XA24"/>
<keyword evidence="3" id="KW-1185">Reference proteome</keyword>
<accession>A0A0P0XA24</accession>
<reference evidence="2 3" key="3">
    <citation type="journal article" date="2013" name="Rice">
        <title>Improvement of the Oryza sativa Nipponbare reference genome using next generation sequence and optical map data.</title>
        <authorList>
            <person name="Kawahara Y."/>
            <person name="de la Bastide M."/>
            <person name="Hamilton J.P."/>
            <person name="Kanamori H."/>
            <person name="McCombie W.R."/>
            <person name="Ouyang S."/>
            <person name="Schwartz D.C."/>
            <person name="Tanaka T."/>
            <person name="Wu J."/>
            <person name="Zhou S."/>
            <person name="Childs K.L."/>
            <person name="Davidson R.M."/>
            <person name="Lin H."/>
            <person name="Quesada-Ocampo L."/>
            <person name="Vaillancourt B."/>
            <person name="Sakai H."/>
            <person name="Lee S.S."/>
            <person name="Kim J."/>
            <person name="Numa H."/>
            <person name="Itoh T."/>
            <person name="Buell C.R."/>
            <person name="Matsumoto T."/>
        </authorList>
    </citation>
    <scope>NUCLEOTIDE SEQUENCE [LARGE SCALE GENOMIC DNA]</scope>
    <source>
        <strain evidence="3">cv. Nipponbare</strain>
    </source>
</reference>
<dbReference type="Gramene" id="Os07t0668000-00">
    <property type="protein sequence ID" value="Os07t0668000-00"/>
    <property type="gene ID" value="Os07g0668000"/>
</dbReference>
<dbReference type="EMBL" id="AP014963">
    <property type="protein sequence ID" value="BAT03120.1"/>
    <property type="molecule type" value="Genomic_DNA"/>
</dbReference>
<feature type="compositionally biased region" description="Basic and acidic residues" evidence="1">
    <location>
        <begin position="18"/>
        <end position="31"/>
    </location>
</feature>
<organism evidence="2 3">
    <name type="scientific">Oryza sativa subsp. japonica</name>
    <name type="common">Rice</name>
    <dbReference type="NCBI Taxonomy" id="39947"/>
    <lineage>
        <taxon>Eukaryota</taxon>
        <taxon>Viridiplantae</taxon>
        <taxon>Streptophyta</taxon>
        <taxon>Embryophyta</taxon>
        <taxon>Tracheophyta</taxon>
        <taxon>Spermatophyta</taxon>
        <taxon>Magnoliopsida</taxon>
        <taxon>Liliopsida</taxon>
        <taxon>Poales</taxon>
        <taxon>Poaceae</taxon>
        <taxon>BOP clade</taxon>
        <taxon>Oryzoideae</taxon>
        <taxon>Oryzeae</taxon>
        <taxon>Oryzinae</taxon>
        <taxon>Oryza</taxon>
        <taxon>Oryza sativa</taxon>
    </lineage>
</organism>
<feature type="region of interest" description="Disordered" evidence="1">
    <location>
        <begin position="1"/>
        <end position="31"/>
    </location>
</feature>
<protein>
    <submittedName>
        <fullName evidence="2">Os07g0668000 protein</fullName>
    </submittedName>
</protein>
<feature type="non-terminal residue" evidence="2">
    <location>
        <position position="1"/>
    </location>
</feature>
<dbReference type="InParanoid" id="A0A0P0XA24"/>
<dbReference type="AlphaFoldDB" id="A0A0P0XA24"/>
<name>A0A0P0XA24_ORYSJ</name>
<reference evidence="2 3" key="2">
    <citation type="journal article" date="2013" name="Plant Cell Physiol.">
        <title>Rice Annotation Project Database (RAP-DB): an integrative and interactive database for rice genomics.</title>
        <authorList>
            <person name="Sakai H."/>
            <person name="Lee S.S."/>
            <person name="Tanaka T."/>
            <person name="Numa H."/>
            <person name="Kim J."/>
            <person name="Kawahara Y."/>
            <person name="Wakimoto H."/>
            <person name="Yang C.C."/>
            <person name="Iwamoto M."/>
            <person name="Abe T."/>
            <person name="Yamada Y."/>
            <person name="Muto A."/>
            <person name="Inokuchi H."/>
            <person name="Ikemura T."/>
            <person name="Matsumoto T."/>
            <person name="Sasaki T."/>
            <person name="Itoh T."/>
        </authorList>
    </citation>
    <scope>NUCLEOTIDE SEQUENCE [LARGE SCALE GENOMIC DNA]</scope>
    <source>
        <strain evidence="3">cv. Nipponbare</strain>
    </source>
</reference>
<dbReference type="Proteomes" id="UP000059680">
    <property type="component" value="Chromosome 7"/>
</dbReference>
<dbReference type="PaxDb" id="39947-A0A0P0XA24"/>
<sequence>TEPHACDPSSLPQYPPSKEMDAKRRDEEARR</sequence>